<feature type="region of interest" description="Disordered" evidence="1">
    <location>
        <begin position="107"/>
        <end position="130"/>
    </location>
</feature>
<dbReference type="InterPro" id="IPR013783">
    <property type="entry name" value="Ig-like_fold"/>
</dbReference>
<evidence type="ECO:0000313" key="4">
    <source>
        <dbReference type="Proteomes" id="UP001190700"/>
    </source>
</evidence>
<feature type="compositionally biased region" description="Pro residues" evidence="1">
    <location>
        <begin position="1177"/>
        <end position="1190"/>
    </location>
</feature>
<evidence type="ECO:0000256" key="1">
    <source>
        <dbReference type="SAM" id="MobiDB-lite"/>
    </source>
</evidence>
<feature type="region of interest" description="Disordered" evidence="1">
    <location>
        <begin position="1322"/>
        <end position="1343"/>
    </location>
</feature>
<comment type="caution">
    <text evidence="3">The sequence shown here is derived from an EMBL/GenBank/DDBJ whole genome shotgun (WGS) entry which is preliminary data.</text>
</comment>
<feature type="region of interest" description="Disordered" evidence="1">
    <location>
        <begin position="1177"/>
        <end position="1219"/>
    </location>
</feature>
<evidence type="ECO:0000259" key="2">
    <source>
        <dbReference type="Pfam" id="PF16403"/>
    </source>
</evidence>
<feature type="compositionally biased region" description="Pro residues" evidence="1">
    <location>
        <begin position="681"/>
        <end position="704"/>
    </location>
</feature>
<name>A0AAE0BDB6_9CHLO</name>
<protein>
    <recommendedName>
        <fullName evidence="2">Pesticidal crystal protein Cry22Aa Ig-like domain-containing protein</fullName>
    </recommendedName>
</protein>
<feature type="compositionally biased region" description="Pro residues" evidence="1">
    <location>
        <begin position="112"/>
        <end position="130"/>
    </location>
</feature>
<feature type="compositionally biased region" description="Pro residues" evidence="1">
    <location>
        <begin position="1196"/>
        <end position="1219"/>
    </location>
</feature>
<sequence length="1438" mass="148970">MSFSGLSISAFDDAQFAASFSQNFKDSMSTSAGVTTSNVIILSITSASVAVASEVHFDWDDTGVASTFQAALVSNISEIFVVNAGSNGTSSFWTQVGIPETLSASTAQIAASPPPPSPPPDLPSPPPPPAGVVRVDSTVLFGFEDSASTPSSLVLADFIPQYTVSVAAAAGVPAESVTITSFYPAGSPTDSTPKDAGAETYYIYADDETDAALLDAVAAGDLAASTLVITAQVEFPWTSTQEAEQFEQLLVNNTRSVFQQSADGGDDPYWDQFSTVELDDGTEFATEFNAAIIASVATSAGVPLEDVGAVYGASEDGSGVQVNITVRFPWHSTTEAAAFQDALLQPVGATSADDGSSPSNASTGVEAMLASPYLADYPAPQLLGATTNFILTSPPPSPPPHLPPSPPSPPPPLPPSPLPNRHHPHCPARASLGIVRITTVIGFTDLRPERFTSSTFDATFRREFQSAMVAAAGAPGTWCEIDSISSGVVRIASVTHFSWDAYAAALLFREHLDQSTRSIFTGDYWEQFGVGYALEISDTERVDAADIPPPPPAPPPGGVYLLQSTLRFADVEVTEMLPGSALRVEFEANFIAAMGAAAGVPTSDVDVVSISAGSVVVASTVTFLWTQEAEAQAFELTLATSPSDVFPAAGERGGWAEYGEVKTISVSIVAVLAHAPDAPPPIPLLPPPTPPPPCSPNPPNPPSTPALAGESVAGVTGNDDTPLDGVAVGEGAAGTELEVDLASPAPEFATGYPQISKIAGTSFDLTVQLDLPGVVHYLVLPADSPDAAQLVAYSLLGRTAMHGVQLQTGSGSAEWWDVFAQSVAEACGSAKAADVGMVSSNSSETDPTTTIVRYEVRVSRNTADTARSALLEESADGSLLQRLQEHGLGEVIRLETSDVETSEEVQAGAVAVHAGGEGAVKGAVECPDNERSEVVNIEDTASETVHSVFVVAVRHIWQTVGQDAATVMLEVTTLDVTAPSWWSSTSVADDGTEVPRVEAATATSLVVAVALNEPGRVYYAVKEPPSPEHIMAGEVPTSVATGAVEVPKVGTEVMIEVDGLTSETTYTVHLVAEDNRTPPNWQEEPTRLRASTLDITPPQLEVLGTVNIQVVQGATYIDLGARAYDTNDRDISQWVKAESSVDISRIGVYRVTYTVADAAGNEAEPVERIVSVVNAPPPSPYGPAQPPQLPASPQMPSLPPRSPPRGPPPSIPLPPSLPSPPAAPVVATLTLGTARALSGSEAATVAATFAEVGGAGVIGHISYTVYTFTAPAYHAQATSSLDGMRQWDNATRQSFVESVAAVCAVPVPSVQLLATWLDRNTGSATPSDEDNNTNNSLSSGIAEGSSVGPSALLASGEQAPAGAEYRVAAADAAAAARIAAKLHDAGSSTGAGSGRMLAELQSRGQVNCTTVQSAARVISEVDVNFQADRLMPLPVNGK</sequence>
<organism evidence="3 4">
    <name type="scientific">Cymbomonas tetramitiformis</name>
    <dbReference type="NCBI Taxonomy" id="36881"/>
    <lineage>
        <taxon>Eukaryota</taxon>
        <taxon>Viridiplantae</taxon>
        <taxon>Chlorophyta</taxon>
        <taxon>Pyramimonadophyceae</taxon>
        <taxon>Pyramimonadales</taxon>
        <taxon>Pyramimonadaceae</taxon>
        <taxon>Cymbomonas</taxon>
    </lineage>
</organism>
<feature type="compositionally biased region" description="Polar residues" evidence="1">
    <location>
        <begin position="1322"/>
        <end position="1339"/>
    </location>
</feature>
<feature type="region of interest" description="Disordered" evidence="1">
    <location>
        <begin position="388"/>
        <end position="427"/>
    </location>
</feature>
<dbReference type="Proteomes" id="UP001190700">
    <property type="component" value="Unassembled WGS sequence"/>
</dbReference>
<reference evidence="3 4" key="1">
    <citation type="journal article" date="2015" name="Genome Biol. Evol.">
        <title>Comparative Genomics of a Bacterivorous Green Alga Reveals Evolutionary Causalities and Consequences of Phago-Mixotrophic Mode of Nutrition.</title>
        <authorList>
            <person name="Burns J.A."/>
            <person name="Paasch A."/>
            <person name="Narechania A."/>
            <person name="Kim E."/>
        </authorList>
    </citation>
    <scope>NUCLEOTIDE SEQUENCE [LARGE SCALE GENOMIC DNA]</scope>
    <source>
        <strain evidence="3 4">PLY_AMNH</strain>
    </source>
</reference>
<accession>A0AAE0BDB6</accession>
<dbReference type="PANTHER" id="PTHR48125">
    <property type="entry name" value="LP07818P1"/>
    <property type="match status" value="1"/>
</dbReference>
<gene>
    <name evidence="3" type="ORF">CYMTET_56115</name>
</gene>
<proteinExistence type="predicted"/>
<dbReference type="EMBL" id="LGRX02035670">
    <property type="protein sequence ID" value="KAK3233599.1"/>
    <property type="molecule type" value="Genomic_DNA"/>
</dbReference>
<dbReference type="InterPro" id="IPR032179">
    <property type="entry name" value="Cry22Aa_Ig-like"/>
</dbReference>
<dbReference type="Gene3D" id="2.60.40.10">
    <property type="entry name" value="Immunoglobulins"/>
    <property type="match status" value="1"/>
</dbReference>
<dbReference type="PANTHER" id="PTHR48125:SF10">
    <property type="entry name" value="OS12G0136300 PROTEIN"/>
    <property type="match status" value="1"/>
</dbReference>
<evidence type="ECO:0000313" key="3">
    <source>
        <dbReference type="EMBL" id="KAK3233599.1"/>
    </source>
</evidence>
<dbReference type="Pfam" id="PF16403">
    <property type="entry name" value="Bact_surface_Ig-like"/>
    <property type="match status" value="1"/>
</dbReference>
<feature type="domain" description="Pesticidal crystal protein Cry22Aa Ig-like" evidence="2">
    <location>
        <begin position="1101"/>
        <end position="1172"/>
    </location>
</feature>
<feature type="region of interest" description="Disordered" evidence="1">
    <location>
        <begin position="681"/>
        <end position="716"/>
    </location>
</feature>
<feature type="compositionally biased region" description="Pro residues" evidence="1">
    <location>
        <begin position="393"/>
        <end position="418"/>
    </location>
</feature>
<keyword evidence="4" id="KW-1185">Reference proteome</keyword>